<organism evidence="8 9">
    <name type="scientific">Pelagimonas varians</name>
    <dbReference type="NCBI Taxonomy" id="696760"/>
    <lineage>
        <taxon>Bacteria</taxon>
        <taxon>Pseudomonadati</taxon>
        <taxon>Pseudomonadota</taxon>
        <taxon>Alphaproteobacteria</taxon>
        <taxon>Rhodobacterales</taxon>
        <taxon>Roseobacteraceae</taxon>
        <taxon>Pelagimonas</taxon>
    </lineage>
</organism>
<dbReference type="SUPFAM" id="SSF103515">
    <property type="entry name" value="Autotransporter"/>
    <property type="match status" value="1"/>
</dbReference>
<evidence type="ECO:0000256" key="2">
    <source>
        <dbReference type="ARBA" id="ARBA00022737"/>
    </source>
</evidence>
<feature type="compositionally biased region" description="Acidic residues" evidence="4">
    <location>
        <begin position="2446"/>
        <end position="2456"/>
    </location>
</feature>
<dbReference type="InterPro" id="IPR013783">
    <property type="entry name" value="Ig-like_fold"/>
</dbReference>
<feature type="domain" description="DUF7933" evidence="7">
    <location>
        <begin position="288"/>
        <end position="414"/>
    </location>
</feature>
<dbReference type="InterPro" id="IPR038081">
    <property type="entry name" value="CalX-like_sf"/>
</dbReference>
<feature type="domain" description="DUF7933" evidence="7">
    <location>
        <begin position="1084"/>
        <end position="1205"/>
    </location>
</feature>
<dbReference type="RefSeq" id="WP_097806332.1">
    <property type="nucleotide sequence ID" value="NZ_CBDIHF020000004.1"/>
</dbReference>
<dbReference type="InterPro" id="IPR057693">
    <property type="entry name" value="DUF7933"/>
</dbReference>
<dbReference type="SUPFAM" id="SSF141072">
    <property type="entry name" value="CalX-like"/>
    <property type="match status" value="1"/>
</dbReference>
<sequence>MIRRLSRLSVVGALLSLPFLATSATAQGAVVPTLTAEFTPDDILPDTISTLTFAIEETGGSVPVDDLAFSVNLPSSVVIAKGDVTNDCAGTLGAAEGATSISFAEGKLGSGKRCEIEIPVSSSTVGVHTLTTSALTSNAGTGTTATDDLTVVAASVTITSSLSSTTATPGDTVRMTYNYTGPGSVIDSFNLNATLPDGLVIATPSGATSTCNGPIDGTLTAVPGGTSFGLRSAGNLATSCTIVFDLRAVNRGTYLIDTDFDSFGSGSQSATLRDELTVPSLPTDGVAIDKFFAVSQASAGDTAQLTFRLQNASRSVSATDLAFTDDLDGFLTGAVATGSLPSNPCGPGSSITGTDTLSFSGGSLAPGDICEFSVDVALPSGVTGNSSYTNTTSALTGTLDGASYTGSTASASIRVLGSGFLPVTLTKTFTDDPVAPGDPVTIEYVLTNPNTVDAASSVTFTDYLSSPASLSVAFSAQCGGTFSLGDPNFDVELTFLGGTVAANSSCTMTVTATVPSGTAPGDYSSSTGEVEATVNGNTIASATASDTLQVLGGANLSFTKSFVDDQAAALGQTQILFTVESAAESVSTATDIAFTDDLNAFLTGTVWSATPTNECNGTMTGTSTLSYSGGSIAPGESCDILVTVNLASALTGTYTNTTSGLTATAGGQATTAPAVSDDIFVFAGGILVTSKEFLQDPYVATSGDPLTVRYTFDNTAGISTITALGFNESFTAVPSLTVSTVPVNGVTCGAGSSFISVSSIVVASGLEVPAGGICTFDVELAVGATPTVDDYLFSSSAVSAQFDGAAVSLPALKATLNVEDGNLLVTKSYAPDPVQAGDATVAEYTITNTLSEAIDTITFSDEVDNLFAGLAATDLPISACGGTLSGTGTVQLSNGSLAANASCTFTATLQVPASTTPTTYTSSTATVTAQTVAASTALTGAAVSASLEVLAPATASFAKSFAPTAVGASGTTTLTYTITNLDSGSGISDLEFSDDLNDALSGLVASGLPVSDVCGSGSSLSGTSTLSLTNASLAASQSCTFDVTVQVPSSATPGSYTSTSSALSSNGLTLDDAASASFSVEPAPGFAQVINPNAIAQGGETTITFTIDNSASSAAATSLSFSNSYPTLMLNAAVPNASTTCTGGTLTAAAGTGSLSYSGGTVPAGGSCTVEVTVQASAASGQTNTSSALTSSLGDSGTSSAALAITAAPVPTFAKSFASPSLALNSSMAMTLTIDNTGALVPATGLNVSDNLPAGMVVATPPNASSTCSGGTLTATANSSSVSYSGGTVNASQVCTVVVDVTATSAGTLVNTTGQLTSSLGNSGTANASLRIPSITLTTPLTADNIITGAEISAVTLAGTTSLVENGRTVSIQITDGASVSHAFSATVSGDAWTTSSDLSGLADGAATLSVTTSDANGSSAGPVTHAFSIDATPPTGHSVAFDASAISSANELVASFSFADAEVGATYAYTISSSGGGTDVTGSGTIASATQWVGSLDVSSLGDGTLTLSVVLTDPLGNAAPAVTNTVTKDTQAPLISFTSGIAGDEIVNSSEQAAVTVSGRTSGAEDGQSVTISIVDSLATSLTYAATVSGDIWTLDIDMTALADGALTLTASVGDDAGNRSADATASLLKDVVAPTGHSATFDASVINVANETAGSFSFAAAEVGASYSYTISSSGGGTNVTGSGAIATAADQISGLDLSVLADGTLTLTVVLVDPQGNISTAVTDTITKDAVAPSLVFDTPLATDDLISQAEAPAVVVSGTASGVEDGQTVSIAITDISPTTQNETATVTGGIWSVTVDMSGLGDGALSLTADVLDVAGNPAVQASKSLSLDATVPVGFGAVFDDSVINLANQSASSFSFVGAEVGATYDYTISSSAGGADVTGTGGIATGTDQINGIDLSGLNDGLLTLSVTLTDALDNISTAVTDTITKDATAPTLAFDTPLATDDRVNAAEASAVVVSGTASGVEDGRTVSIAITDGAPVTQNQTAIVTGGIWTVTVDLSGLGDGPLSLTADVTDDAANSAVQATASLTMDTMAPSGHTASFDDLLINVANQTTASFSFADAEVGATYAYTISSSAGGTVVTGIGTIATATDQVTGLDLLVLADGTLTLSVVLTDDYENAAVSVADTVEKDAEVPLVALDSPVAGDGVVNAAEQASVAISGTTSGVEDGQLVTLIITDASSAIVTGTATVGGSLFKTAFDLSSLSEGALTVTADVADAAGNTAIQSTLSLSKDTIAPSGQGIAFDQSPVNLANQTAIDLTLSGAEVGSGYALTLSSTGGGTPLSSSGTILAQDEQLTGFDLSGLSDGTVSASIVLTDTAGNVASAVTATEIKETSVPTVVLTGPAGPISDAFDVTMVFSEPVFNLEVAGFDIVGASATGLLGTGTDYTLTVLPDHDGEITIQALVNAAQDAQENPSEASAPITITADLTGTPDPNAAADADGDGVSDDYESSSADRDGDGVADAADYDPAGYFYCEDDGRILSGGGISISGPSGSNSSVGIANDINIVQDGSSGYYQWFAQRPGTYTVTYQYPTDSGLASTARLSSGTLDVTSLLPANPAVLGSTEFGNSGSLADSSLGANPVFYSSFVIEAGDPNVLANNIPMTQCAENAVIVSATDNGAEANDGVTDSISFTIAQDRLSTLDTVVAYSMSGTATEGTDYVTASGSLTIPAGNMTIDVELDVLEDGLVEGLELATLTLTAVTSADDATILSATASNLAGSASITDDDSIGIAVTNDDLTASENGRDTAAMGFSLLGQPTSDVVLNFAGDGQCSVSPSSLTFTAANYASPQRLKIEARDDEDVEGTHSCQPTVAVASTDANFDNYSLALAEVMVADDLVDQIRDPLTEILKDDLEETVRTQQRQFSSIAKGALGRLRDGQEDTPCGTISDPDVDGSLDITDGNGSTTGKFGWENYDCQTTRRNILDGSFSVTWSEDTGTQAVLQLSRLSEKYVSDKDLRGFFWGGYFSRNNVDSTAEGTIDGYGLNGGIYGAKATGTGLFVDYYASAAMGIHNYDLTFDADAGDINATGSYNYAALFGGVALSGKRDYETYSISPRVGLDVAQAWVSDADVTARQLGETDTGSIDLPDFTGGRFFAEIEFAGLSTKKGASSLGQMMTEYSLTPRVACEYSSYGTDPECGAGINFEVTTDDPNENLSYGFEFDFERMDDLNRFRLSFSRERRFAGDLGAVVTRLSMPDTTNVVVEHGVKLDF</sequence>
<dbReference type="GO" id="GO:0007154">
    <property type="term" value="P:cell communication"/>
    <property type="evidence" value="ECO:0007669"/>
    <property type="project" value="InterPro"/>
</dbReference>
<dbReference type="Gene3D" id="2.60.40.2030">
    <property type="match status" value="1"/>
</dbReference>
<feature type="chain" id="PRO_5012376026" evidence="5">
    <location>
        <begin position="29"/>
        <end position="3217"/>
    </location>
</feature>
<feature type="domain" description="DUF7933" evidence="7">
    <location>
        <begin position="424"/>
        <end position="550"/>
    </location>
</feature>
<feature type="domain" description="DUF7933" evidence="7">
    <location>
        <begin position="32"/>
        <end position="151"/>
    </location>
</feature>
<proteinExistence type="predicted"/>
<evidence type="ECO:0000256" key="4">
    <source>
        <dbReference type="SAM" id="MobiDB-lite"/>
    </source>
</evidence>
<dbReference type="InterPro" id="IPR003644">
    <property type="entry name" value="Calx_beta"/>
</dbReference>
<dbReference type="Pfam" id="PF25564">
    <property type="entry name" value="DUF7933"/>
    <property type="match status" value="8"/>
</dbReference>
<reference evidence="8 9" key="1">
    <citation type="submission" date="2017-05" db="EMBL/GenBank/DDBJ databases">
        <authorList>
            <person name="Song R."/>
            <person name="Chenine A.L."/>
            <person name="Ruprecht R.M."/>
        </authorList>
    </citation>
    <scope>NUCLEOTIDE SEQUENCE [LARGE SCALE GENOMIC DNA]</scope>
    <source>
        <strain evidence="8 9">CECT 8663</strain>
    </source>
</reference>
<feature type="signal peptide" evidence="5">
    <location>
        <begin position="1"/>
        <end position="28"/>
    </location>
</feature>
<dbReference type="Gene3D" id="2.60.40.10">
    <property type="entry name" value="Immunoglobulins"/>
    <property type="match status" value="5"/>
</dbReference>
<dbReference type="Proteomes" id="UP000220836">
    <property type="component" value="Unassembled WGS sequence"/>
</dbReference>
<feature type="domain" description="Calx-beta" evidence="6">
    <location>
        <begin position="2645"/>
        <end position="2718"/>
    </location>
</feature>
<accession>A0A238L0N5</accession>
<name>A0A238L0N5_9RHOB</name>
<keyword evidence="2" id="KW-0677">Repeat</keyword>
<dbReference type="NCBIfam" id="NF033510">
    <property type="entry name" value="Ca_tandemer"/>
    <property type="match status" value="5"/>
</dbReference>
<feature type="region of interest" description="Disordered" evidence="4">
    <location>
        <begin position="2882"/>
        <end position="2903"/>
    </location>
</feature>
<protein>
    <submittedName>
        <fullName evidence="8">Uncharacterized protein</fullName>
    </submittedName>
</protein>
<feature type="domain" description="DUF7933" evidence="7">
    <location>
        <begin position="558"/>
        <end position="674"/>
    </location>
</feature>
<keyword evidence="1 5" id="KW-0732">Signal</keyword>
<evidence type="ECO:0000259" key="6">
    <source>
        <dbReference type="Pfam" id="PF03160"/>
    </source>
</evidence>
<feature type="domain" description="DUF7933" evidence="7">
    <location>
        <begin position="690"/>
        <end position="804"/>
    </location>
</feature>
<feature type="domain" description="DUF7933" evidence="7">
    <location>
        <begin position="957"/>
        <end position="1079"/>
    </location>
</feature>
<evidence type="ECO:0000256" key="5">
    <source>
        <dbReference type="SAM" id="SignalP"/>
    </source>
</evidence>
<evidence type="ECO:0000313" key="9">
    <source>
        <dbReference type="Proteomes" id="UP000220836"/>
    </source>
</evidence>
<keyword evidence="3" id="KW-0106">Calcium</keyword>
<evidence type="ECO:0000259" key="7">
    <source>
        <dbReference type="Pfam" id="PF25564"/>
    </source>
</evidence>
<gene>
    <name evidence="8" type="ORF">PEV8663_03887</name>
</gene>
<keyword evidence="9" id="KW-1185">Reference proteome</keyword>
<dbReference type="Pfam" id="PF03160">
    <property type="entry name" value="Calx-beta"/>
    <property type="match status" value="1"/>
</dbReference>
<dbReference type="EMBL" id="FXYH01000018">
    <property type="protein sequence ID" value="SMX48654.1"/>
    <property type="molecule type" value="Genomic_DNA"/>
</dbReference>
<evidence type="ECO:0000313" key="8">
    <source>
        <dbReference type="EMBL" id="SMX48654.1"/>
    </source>
</evidence>
<feature type="region of interest" description="Disordered" evidence="4">
    <location>
        <begin position="2431"/>
        <end position="2468"/>
    </location>
</feature>
<dbReference type="InterPro" id="IPR036709">
    <property type="entry name" value="Autotransporte_beta_dom_sf"/>
</dbReference>
<dbReference type="GO" id="GO:0016020">
    <property type="term" value="C:membrane"/>
    <property type="evidence" value="ECO:0007669"/>
    <property type="project" value="InterPro"/>
</dbReference>
<evidence type="ECO:0000256" key="1">
    <source>
        <dbReference type="ARBA" id="ARBA00022729"/>
    </source>
</evidence>
<feature type="domain" description="DUF7933" evidence="7">
    <location>
        <begin position="1211"/>
        <end position="1331"/>
    </location>
</feature>
<evidence type="ECO:0000256" key="3">
    <source>
        <dbReference type="ARBA" id="ARBA00022837"/>
    </source>
</evidence>